<keyword evidence="7" id="KW-1185">Reference proteome</keyword>
<dbReference type="Proteomes" id="UP000051296">
    <property type="component" value="Unassembled WGS sequence"/>
</dbReference>
<dbReference type="Pfam" id="PF01297">
    <property type="entry name" value="ZnuA"/>
    <property type="match status" value="1"/>
</dbReference>
<keyword evidence="5" id="KW-0812">Transmembrane</keyword>
<reference evidence="6 7" key="1">
    <citation type="journal article" date="2015" name="Genome Announc.">
        <title>Expanding the biotechnology potential of lactobacilli through comparative genomics of 213 strains and associated genera.</title>
        <authorList>
            <person name="Sun Z."/>
            <person name="Harris H.M."/>
            <person name="McCann A."/>
            <person name="Guo C."/>
            <person name="Argimon S."/>
            <person name="Zhang W."/>
            <person name="Yang X."/>
            <person name="Jeffery I.B."/>
            <person name="Cooney J.C."/>
            <person name="Kagawa T.F."/>
            <person name="Liu W."/>
            <person name="Song Y."/>
            <person name="Salvetti E."/>
            <person name="Wrobel A."/>
            <person name="Rasinkangas P."/>
            <person name="Parkhill J."/>
            <person name="Rea M.C."/>
            <person name="O'Sullivan O."/>
            <person name="Ritari J."/>
            <person name="Douillard F.P."/>
            <person name="Paul Ross R."/>
            <person name="Yang R."/>
            <person name="Briner A.E."/>
            <person name="Felis G.E."/>
            <person name="de Vos W.M."/>
            <person name="Barrangou R."/>
            <person name="Klaenhammer T.R."/>
            <person name="Caufield P.W."/>
            <person name="Cui Y."/>
            <person name="Zhang H."/>
            <person name="O'Toole P.W."/>
        </authorList>
    </citation>
    <scope>NUCLEOTIDE SEQUENCE [LARGE SCALE GENOMIC DNA]</scope>
    <source>
        <strain evidence="6 7">DSM 20190</strain>
    </source>
</reference>
<dbReference type="GO" id="GO:0030001">
    <property type="term" value="P:metal ion transport"/>
    <property type="evidence" value="ECO:0007669"/>
    <property type="project" value="InterPro"/>
</dbReference>
<evidence type="ECO:0000313" key="7">
    <source>
        <dbReference type="Proteomes" id="UP000051296"/>
    </source>
</evidence>
<dbReference type="GO" id="GO:0046872">
    <property type="term" value="F:metal ion binding"/>
    <property type="evidence" value="ECO:0007669"/>
    <property type="project" value="UniProtKB-KW"/>
</dbReference>
<dbReference type="InterPro" id="IPR050492">
    <property type="entry name" value="Bact_metal-bind_prot9"/>
</dbReference>
<gene>
    <name evidence="6" type="ORF">IV68_GL000579</name>
</gene>
<evidence type="ECO:0000313" key="6">
    <source>
        <dbReference type="EMBL" id="KRN32229.1"/>
    </source>
</evidence>
<feature type="transmembrane region" description="Helical" evidence="5">
    <location>
        <begin position="7"/>
        <end position="28"/>
    </location>
</feature>
<dbReference type="PANTHER" id="PTHR42953:SF1">
    <property type="entry name" value="METAL-BINDING PROTEIN HI_0362-RELATED"/>
    <property type="match status" value="1"/>
</dbReference>
<keyword evidence="5" id="KW-1133">Transmembrane helix</keyword>
<dbReference type="SUPFAM" id="SSF53807">
    <property type="entry name" value="Helical backbone' metal receptor"/>
    <property type="match status" value="1"/>
</dbReference>
<evidence type="ECO:0000256" key="4">
    <source>
        <dbReference type="ARBA" id="ARBA00022729"/>
    </source>
</evidence>
<keyword evidence="2" id="KW-0813">Transport</keyword>
<dbReference type="EMBL" id="JQAX01000002">
    <property type="protein sequence ID" value="KRN32229.1"/>
    <property type="molecule type" value="Genomic_DNA"/>
</dbReference>
<dbReference type="eggNOG" id="COG0803">
    <property type="taxonomic scope" value="Bacteria"/>
</dbReference>
<evidence type="ECO:0000256" key="3">
    <source>
        <dbReference type="ARBA" id="ARBA00022723"/>
    </source>
</evidence>
<keyword evidence="5" id="KW-0472">Membrane</keyword>
<dbReference type="GO" id="GO:0030313">
    <property type="term" value="C:cell envelope"/>
    <property type="evidence" value="ECO:0007669"/>
    <property type="project" value="UniProtKB-SubCell"/>
</dbReference>
<dbReference type="Gene3D" id="3.40.50.1980">
    <property type="entry name" value="Nitrogenase molybdenum iron protein domain"/>
    <property type="match status" value="2"/>
</dbReference>
<comment type="subcellular location">
    <subcellularLocation>
        <location evidence="1">Cell envelope</location>
    </subcellularLocation>
</comment>
<dbReference type="InterPro" id="IPR006127">
    <property type="entry name" value="ZnuA-like"/>
</dbReference>
<dbReference type="AlphaFoldDB" id="A0A0R2G1N9"/>
<dbReference type="PANTHER" id="PTHR42953">
    <property type="entry name" value="HIGH-AFFINITY ZINC UPTAKE SYSTEM PROTEIN ZNUA-RELATED"/>
    <property type="match status" value="1"/>
</dbReference>
<accession>A0A0R2G1N9</accession>
<dbReference type="PATRIC" id="fig|1123500.6.peg.583"/>
<sequence length="305" mass="33664">MTKNSKWLLGLPAIFVIFLIGLVVFTGIKQTKESQQTGRLHVVASLDSYGEIAQAVLGNQGSVRSVLTNPAIDPHDFEPTASTARLYQQADIIISNGGGYDQWSTRLAQANESAKKITVAKLYHYHAGDNEHFWYAPDLANRLTNQLVITYSQLIPAKKPYFEQNAQHYLRKLTKLDQLRSTLKQTLAGQGVLTTEPVFDLTLKSLDANILVPAFGQAIDEGQDPTPAAVQAWRKAIDQGQVKVVIENKQAKGKLVDQAVAYAKEHQVPVVKVTETKGQGQSYLDWQYAQLKQLAKAVGAHDESN</sequence>
<proteinExistence type="predicted"/>
<evidence type="ECO:0000256" key="2">
    <source>
        <dbReference type="ARBA" id="ARBA00022448"/>
    </source>
</evidence>
<dbReference type="InParanoid" id="A0A0R2G1N9"/>
<name>A0A0R2G1N9_9LACO</name>
<protein>
    <submittedName>
        <fullName evidence="6">ABC-type metal ion transport system, periplasmic component surface adhesin</fullName>
    </submittedName>
</protein>
<comment type="caution">
    <text evidence="6">The sequence shown here is derived from an EMBL/GenBank/DDBJ whole genome shotgun (WGS) entry which is preliminary data.</text>
</comment>
<keyword evidence="4" id="KW-0732">Signal</keyword>
<evidence type="ECO:0000256" key="1">
    <source>
        <dbReference type="ARBA" id="ARBA00004196"/>
    </source>
</evidence>
<dbReference type="STRING" id="1123500.GCA_000420365_00857"/>
<dbReference type="RefSeq" id="WP_022791621.1">
    <property type="nucleotide sequence ID" value="NZ_ATUU01000002.1"/>
</dbReference>
<evidence type="ECO:0000256" key="5">
    <source>
        <dbReference type="SAM" id="Phobius"/>
    </source>
</evidence>
<keyword evidence="3" id="KW-0479">Metal-binding</keyword>
<organism evidence="6 7">
    <name type="scientific">Weissella halotolerans DSM 20190</name>
    <dbReference type="NCBI Taxonomy" id="1123500"/>
    <lineage>
        <taxon>Bacteria</taxon>
        <taxon>Bacillati</taxon>
        <taxon>Bacillota</taxon>
        <taxon>Bacilli</taxon>
        <taxon>Lactobacillales</taxon>
        <taxon>Lactobacillaceae</taxon>
        <taxon>Weissella</taxon>
    </lineage>
</organism>